<name>C2EWD5_9LACO</name>
<evidence type="ECO:0000313" key="2">
    <source>
        <dbReference type="Proteomes" id="UP000004483"/>
    </source>
</evidence>
<dbReference type="RefSeq" id="WP_003717391.1">
    <property type="nucleotide sequence ID" value="NZ_AZGL01000003.1"/>
</dbReference>
<dbReference type="EMBL" id="ACGV01000193">
    <property type="protein sequence ID" value="EEJ39771.1"/>
    <property type="molecule type" value="Genomic_DNA"/>
</dbReference>
<dbReference type="OrthoDB" id="2334367at2"/>
<dbReference type="Proteomes" id="UP000004483">
    <property type="component" value="Unassembled WGS sequence"/>
</dbReference>
<comment type="caution">
    <text evidence="1">The sequence shown here is derived from an EMBL/GenBank/DDBJ whole genome shotgun (WGS) entry which is preliminary data.</text>
</comment>
<sequence>MNCITDNLRAAMDSLSARYNDSGISEWGSSKEKIDDVLSPNDWRMKEIIKFRERIESSDVSRKQRAINKIRSELKRLNITDDEAKIRKLYESGLGNNRIKAITGIPLTRIDQQINEYRRAHSGYMKTKNFTTYVDALVLLRSGMDVKPTSRAFKNSYR</sequence>
<dbReference type="STRING" id="1423814.HMPREF0549_1771"/>
<dbReference type="AlphaFoldDB" id="C2EWD5"/>
<dbReference type="HOGENOM" id="CLU_1667191_0_0_9"/>
<protein>
    <submittedName>
        <fullName evidence="1">Uncharacterized protein</fullName>
    </submittedName>
</protein>
<dbReference type="PATRIC" id="fig|1423814.6.peg.832"/>
<reference evidence="1 2" key="1">
    <citation type="submission" date="2009-01" db="EMBL/GenBank/DDBJ databases">
        <authorList>
            <person name="Qin X."/>
            <person name="Bachman B."/>
            <person name="Battles P."/>
            <person name="Bell A."/>
            <person name="Bess C."/>
            <person name="Bickham C."/>
            <person name="Chaboub L."/>
            <person name="Chen D."/>
            <person name="Coyle M."/>
            <person name="Deiros D.R."/>
            <person name="Dinh H."/>
            <person name="Forbes L."/>
            <person name="Fowler G."/>
            <person name="Francisco L."/>
            <person name="Fu Q."/>
            <person name="Gubbala S."/>
            <person name="Hale W."/>
            <person name="Han Y."/>
            <person name="Hemphill L."/>
            <person name="Highlander S.K."/>
            <person name="Hirani K."/>
            <person name="Hogues M."/>
            <person name="Jackson L."/>
            <person name="Jakkamsetti A."/>
            <person name="Javaid M."/>
            <person name="Jiang H."/>
            <person name="Korchina V."/>
            <person name="Kovar C."/>
            <person name="Lara F."/>
            <person name="Lee S."/>
            <person name="Mata R."/>
            <person name="Mathew T."/>
            <person name="Moen C."/>
            <person name="Morales K."/>
            <person name="Munidasa M."/>
            <person name="Nazareth L."/>
            <person name="Ngo R."/>
            <person name="Nguyen L."/>
            <person name="Okwuonu G."/>
            <person name="Ongeri F."/>
            <person name="Patil S."/>
            <person name="Petrosino J."/>
            <person name="Pham C."/>
            <person name="Pham P."/>
            <person name="Pu L.-L."/>
            <person name="Puazo M."/>
            <person name="Raj R."/>
            <person name="Reid J."/>
            <person name="Rouhana J."/>
            <person name="Saada N."/>
            <person name="Shang Y."/>
            <person name="Simmons D."/>
            <person name="Thornton R."/>
            <person name="Warren J."/>
            <person name="Weissenberger G."/>
            <person name="Zhang J."/>
            <person name="Zhang L."/>
            <person name="Zhou C."/>
            <person name="Zhu D."/>
            <person name="Muzny D."/>
            <person name="Worley K."/>
            <person name="Gibbs R."/>
        </authorList>
    </citation>
    <scope>NUCLEOTIDE SEQUENCE [LARGE SCALE GENOMIC DNA]</scope>
    <source>
        <strain evidence="1 2">ATCC 49540</strain>
    </source>
</reference>
<proteinExistence type="predicted"/>
<organism evidence="1 2">
    <name type="scientific">Limosilactobacillus vaginalis DSM 5837 = ATCC 49540</name>
    <dbReference type="NCBI Taxonomy" id="1423814"/>
    <lineage>
        <taxon>Bacteria</taxon>
        <taxon>Bacillati</taxon>
        <taxon>Bacillota</taxon>
        <taxon>Bacilli</taxon>
        <taxon>Lactobacillales</taxon>
        <taxon>Lactobacillaceae</taxon>
        <taxon>Limosilactobacillus</taxon>
    </lineage>
</organism>
<evidence type="ECO:0000313" key="1">
    <source>
        <dbReference type="EMBL" id="EEJ39771.1"/>
    </source>
</evidence>
<accession>C2EWD5</accession>
<gene>
    <name evidence="1" type="ORF">HMPREF0549_1771</name>
</gene>